<accession>A0A4S1W7Y2</accession>
<comment type="similarity">
    <text evidence="1 13 14">Belongs to the ATPase B chain family.</text>
</comment>
<evidence type="ECO:0000256" key="15">
    <source>
        <dbReference type="SAM" id="Coils"/>
    </source>
</evidence>
<evidence type="ECO:0000256" key="7">
    <source>
        <dbReference type="ARBA" id="ARBA00023065"/>
    </source>
</evidence>
<comment type="caution">
    <text evidence="16">The sequence shown here is derived from an EMBL/GenBank/DDBJ whole genome shotgun (WGS) entry which is preliminary data.</text>
</comment>
<keyword evidence="6 13" id="KW-1133">Transmembrane helix</keyword>
<dbReference type="InterPro" id="IPR002146">
    <property type="entry name" value="ATP_synth_b/b'su_bac/chlpt"/>
</dbReference>
<keyword evidence="5 13" id="KW-0375">Hydrogen ion transport</keyword>
<evidence type="ECO:0000256" key="13">
    <source>
        <dbReference type="HAMAP-Rule" id="MF_01398"/>
    </source>
</evidence>
<dbReference type="HAMAP" id="MF_01398">
    <property type="entry name" value="ATP_synth_b_bprime"/>
    <property type="match status" value="1"/>
</dbReference>
<keyword evidence="2 13" id="KW-0813">Transport</keyword>
<dbReference type="GO" id="GO:0045259">
    <property type="term" value="C:proton-transporting ATP synthase complex"/>
    <property type="evidence" value="ECO:0007669"/>
    <property type="project" value="UniProtKB-KW"/>
</dbReference>
<reference evidence="16 17" key="1">
    <citation type="submission" date="2019-04" db="EMBL/GenBank/DDBJ databases">
        <title>Sphingomonas psychrotolerans sp. nov., isolated from soil in the Tianshan Mountains, Xinjiang, China.</title>
        <authorList>
            <person name="Luo Y."/>
            <person name="Sheng H."/>
        </authorList>
    </citation>
    <scope>NUCLEOTIDE SEQUENCE [LARGE SCALE GENOMIC DNA]</scope>
    <source>
        <strain evidence="16 17">KIS18-15</strain>
    </source>
</reference>
<protein>
    <recommendedName>
        <fullName evidence="13">ATP synthase subunit b</fullName>
    </recommendedName>
    <alternativeName>
        <fullName evidence="13">ATP synthase F(0) sector subunit b</fullName>
    </alternativeName>
    <alternativeName>
        <fullName evidence="13">ATPase subunit I</fullName>
    </alternativeName>
    <alternativeName>
        <fullName evidence="13">F-type ATPase subunit b</fullName>
        <shortName evidence="13">F-ATPase subunit b</shortName>
    </alternativeName>
</protein>
<evidence type="ECO:0000313" key="16">
    <source>
        <dbReference type="EMBL" id="TGX37280.1"/>
    </source>
</evidence>
<dbReference type="Proteomes" id="UP000309848">
    <property type="component" value="Unassembled WGS sequence"/>
</dbReference>
<feature type="coiled-coil region" evidence="15">
    <location>
        <begin position="82"/>
        <end position="159"/>
    </location>
</feature>
<keyword evidence="9 13" id="KW-0066">ATP synthesis</keyword>
<evidence type="ECO:0000256" key="1">
    <source>
        <dbReference type="ARBA" id="ARBA00005513"/>
    </source>
</evidence>
<dbReference type="PANTHER" id="PTHR33445">
    <property type="entry name" value="ATP SYNTHASE SUBUNIT B', CHLOROPLASTIC"/>
    <property type="match status" value="1"/>
</dbReference>
<evidence type="ECO:0000256" key="12">
    <source>
        <dbReference type="ARBA" id="ARBA00037847"/>
    </source>
</evidence>
<dbReference type="AlphaFoldDB" id="A0A4S1W7Y2"/>
<comment type="function">
    <text evidence="10 13">F(1)F(0) ATP synthase produces ATP from ADP in the presence of a proton or sodium gradient. F-type ATPases consist of two structural domains, F(1) containing the extramembraneous catalytic core and F(0) containing the membrane proton channel, linked together by a central stalk and a peripheral stalk. During catalysis, ATP synthesis in the catalytic domain of F(1) is coupled via a rotary mechanism of the central stalk subunits to proton translocation.</text>
</comment>
<dbReference type="GO" id="GO:0046961">
    <property type="term" value="F:proton-transporting ATPase activity, rotational mechanism"/>
    <property type="evidence" value="ECO:0007669"/>
    <property type="project" value="TreeGrafter"/>
</dbReference>
<keyword evidence="13" id="KW-1003">Cell membrane</keyword>
<keyword evidence="4 13" id="KW-0812">Transmembrane</keyword>
<dbReference type="Pfam" id="PF00430">
    <property type="entry name" value="ATP-synt_B"/>
    <property type="match status" value="1"/>
</dbReference>
<keyword evidence="8 13" id="KW-0472">Membrane</keyword>
<evidence type="ECO:0000256" key="14">
    <source>
        <dbReference type="RuleBase" id="RU003848"/>
    </source>
</evidence>
<dbReference type="RefSeq" id="WP_135987446.1">
    <property type="nucleotide sequence ID" value="NZ_JAASQM010000001.1"/>
</dbReference>
<dbReference type="EMBL" id="SRXU01000013">
    <property type="protein sequence ID" value="TGX37280.1"/>
    <property type="molecule type" value="Genomic_DNA"/>
</dbReference>
<organism evidence="16 17">
    <name type="scientific">Sphingomonas naasensis</name>
    <dbReference type="NCBI Taxonomy" id="1344951"/>
    <lineage>
        <taxon>Bacteria</taxon>
        <taxon>Pseudomonadati</taxon>
        <taxon>Pseudomonadota</taxon>
        <taxon>Alphaproteobacteria</taxon>
        <taxon>Sphingomonadales</taxon>
        <taxon>Sphingomonadaceae</taxon>
        <taxon>Sphingomonas</taxon>
    </lineage>
</organism>
<comment type="subunit">
    <text evidence="13">F-type ATPases have 2 components, F(1) - the catalytic core - and F(0) - the membrane proton channel. F(1) has five subunits: alpha(3), beta(3), gamma(1), delta(1), epsilon(1). F(0) has three main subunits: a(1), b(2) and c(10-14). The alpha and beta chains form an alternating ring which encloses part of the gamma chain. F(1) is attached to F(0) by a central stalk formed by the gamma and epsilon chains, while a peripheral stalk is formed by the delta and b chains.</text>
</comment>
<evidence type="ECO:0000256" key="10">
    <source>
        <dbReference type="ARBA" id="ARBA00025198"/>
    </source>
</evidence>
<evidence type="ECO:0000256" key="2">
    <source>
        <dbReference type="ARBA" id="ARBA00022448"/>
    </source>
</evidence>
<dbReference type="GO" id="GO:0005886">
    <property type="term" value="C:plasma membrane"/>
    <property type="evidence" value="ECO:0007669"/>
    <property type="project" value="UniProtKB-SubCell"/>
</dbReference>
<evidence type="ECO:0000256" key="4">
    <source>
        <dbReference type="ARBA" id="ARBA00022692"/>
    </source>
</evidence>
<comment type="function">
    <text evidence="11">Component of the F(0) channel, it forms part of the peripheral stalk, linking F(1) to F(0). The b'-subunit is a diverged and duplicated form of b found in plants and photosynthetic bacteria.</text>
</comment>
<keyword evidence="15" id="KW-0175">Coiled coil</keyword>
<evidence type="ECO:0000256" key="8">
    <source>
        <dbReference type="ARBA" id="ARBA00023136"/>
    </source>
</evidence>
<evidence type="ECO:0000256" key="11">
    <source>
        <dbReference type="ARBA" id="ARBA00025614"/>
    </source>
</evidence>
<evidence type="ECO:0000256" key="3">
    <source>
        <dbReference type="ARBA" id="ARBA00022547"/>
    </source>
</evidence>
<sequence length="212" mass="22123">MAEAAHPAAADTVAENLTEAKHGEGMAVPETGTKAVTIEHGGPSEAHADPSIFGLDATVWVSIAMTAFILILVWKKVPGLITRGLDNQIAAIRNRLDEAKQLRAEAEALRDEYARKIAGAEAQAQAMLAHADEEAKAVLAKAEADATELTARRAKMAEDKIAAAERAAIQAVRTQAAEAATRAAAAIIADKHSADADKALVDQTIAGLGRAH</sequence>
<dbReference type="GO" id="GO:0046933">
    <property type="term" value="F:proton-transporting ATP synthase activity, rotational mechanism"/>
    <property type="evidence" value="ECO:0007669"/>
    <property type="project" value="UniProtKB-UniRule"/>
</dbReference>
<dbReference type="PANTHER" id="PTHR33445:SF1">
    <property type="entry name" value="ATP SYNTHASE SUBUNIT B"/>
    <property type="match status" value="1"/>
</dbReference>
<keyword evidence="3 13" id="KW-0138">CF(0)</keyword>
<evidence type="ECO:0000256" key="9">
    <source>
        <dbReference type="ARBA" id="ARBA00023310"/>
    </source>
</evidence>
<evidence type="ECO:0000256" key="5">
    <source>
        <dbReference type="ARBA" id="ARBA00022781"/>
    </source>
</evidence>
<keyword evidence="17" id="KW-1185">Reference proteome</keyword>
<dbReference type="CDD" id="cd06503">
    <property type="entry name" value="ATP-synt_Fo_b"/>
    <property type="match status" value="1"/>
</dbReference>
<dbReference type="InterPro" id="IPR050059">
    <property type="entry name" value="ATP_synthase_B_chain"/>
</dbReference>
<proteinExistence type="inferred from homology"/>
<evidence type="ECO:0000313" key="17">
    <source>
        <dbReference type="Proteomes" id="UP000309848"/>
    </source>
</evidence>
<dbReference type="OrthoDB" id="7391503at2"/>
<keyword evidence="7 13" id="KW-0406">Ion transport</keyword>
<dbReference type="GO" id="GO:0012505">
    <property type="term" value="C:endomembrane system"/>
    <property type="evidence" value="ECO:0007669"/>
    <property type="project" value="UniProtKB-SubCell"/>
</dbReference>
<gene>
    <name evidence="13" type="primary">atpF</name>
    <name evidence="16" type="ORF">E5A74_20255</name>
</gene>
<evidence type="ECO:0000256" key="6">
    <source>
        <dbReference type="ARBA" id="ARBA00022989"/>
    </source>
</evidence>
<name>A0A4S1W7Y2_9SPHN</name>
<feature type="transmembrane region" description="Helical" evidence="13">
    <location>
        <begin position="52"/>
        <end position="74"/>
    </location>
</feature>
<comment type="subcellular location">
    <subcellularLocation>
        <location evidence="13">Cell membrane</location>
        <topology evidence="13">Single-pass membrane protein</topology>
    </subcellularLocation>
    <subcellularLocation>
        <location evidence="12">Endomembrane system</location>
        <topology evidence="12">Single-pass membrane protein</topology>
    </subcellularLocation>
</comment>